<dbReference type="EMBL" id="BAAASK010000001">
    <property type="protein sequence ID" value="GAA2666532.1"/>
    <property type="molecule type" value="Genomic_DNA"/>
</dbReference>
<accession>A0ABN3S2N8</accession>
<keyword evidence="3" id="KW-1185">Reference proteome</keyword>
<proteinExistence type="predicted"/>
<sequence>MPRCLDDRGPAAGDTLVEADRHLPDDPEQFGTPAFLEEAGALRDADLPRDPRDPHEALAVVAVEGRGQGGARGHRSGSIRAVTADGGGGTARRDGRPDGPGPPLVRPPLAVPFGGTPGAVDPSVPPAGPGRQGPSAPAWAVRPWFAPGAQPAPVPWPPRTATARGRSPTGSRVTRPVATSTALRPFQ</sequence>
<feature type="region of interest" description="Disordered" evidence="1">
    <location>
        <begin position="65"/>
        <end position="187"/>
    </location>
</feature>
<reference evidence="2 3" key="1">
    <citation type="journal article" date="2019" name="Int. J. Syst. Evol. Microbiol.">
        <title>The Global Catalogue of Microorganisms (GCM) 10K type strain sequencing project: providing services to taxonomists for standard genome sequencing and annotation.</title>
        <authorList>
            <consortium name="The Broad Institute Genomics Platform"/>
            <consortium name="The Broad Institute Genome Sequencing Center for Infectious Disease"/>
            <person name="Wu L."/>
            <person name="Ma J."/>
        </authorList>
    </citation>
    <scope>NUCLEOTIDE SEQUENCE [LARGE SCALE GENOMIC DNA]</scope>
    <source>
        <strain evidence="2 3">JCM 4531</strain>
    </source>
</reference>
<comment type="caution">
    <text evidence="2">The sequence shown here is derived from an EMBL/GenBank/DDBJ whole genome shotgun (WGS) entry which is preliminary data.</text>
</comment>
<evidence type="ECO:0000313" key="2">
    <source>
        <dbReference type="EMBL" id="GAA2666532.1"/>
    </source>
</evidence>
<name>A0ABN3S2N8_9ACTN</name>
<organism evidence="2 3">
    <name type="scientific">Streptomyces violaceolatus</name>
    <dbReference type="NCBI Taxonomy" id="67378"/>
    <lineage>
        <taxon>Bacteria</taxon>
        <taxon>Bacillati</taxon>
        <taxon>Actinomycetota</taxon>
        <taxon>Actinomycetes</taxon>
        <taxon>Kitasatosporales</taxon>
        <taxon>Streptomycetaceae</taxon>
        <taxon>Streptomyces</taxon>
        <taxon>Streptomyces violaceoruber group</taxon>
    </lineage>
</organism>
<feature type="compositionally biased region" description="Polar residues" evidence="1">
    <location>
        <begin position="168"/>
        <end position="187"/>
    </location>
</feature>
<evidence type="ECO:0000256" key="1">
    <source>
        <dbReference type="SAM" id="MobiDB-lite"/>
    </source>
</evidence>
<protein>
    <submittedName>
        <fullName evidence="2">Uncharacterized protein</fullName>
    </submittedName>
</protein>
<feature type="compositionally biased region" description="Pro residues" evidence="1">
    <location>
        <begin position="99"/>
        <end position="110"/>
    </location>
</feature>
<evidence type="ECO:0000313" key="3">
    <source>
        <dbReference type="Proteomes" id="UP001499989"/>
    </source>
</evidence>
<gene>
    <name evidence="2" type="ORF">GCM10010310_01520</name>
</gene>
<dbReference type="Proteomes" id="UP001499989">
    <property type="component" value="Unassembled WGS sequence"/>
</dbReference>